<evidence type="ECO:0000313" key="1">
    <source>
        <dbReference type="EMBL" id="CBI27611.3"/>
    </source>
</evidence>
<dbReference type="HOGENOM" id="CLU_3407121_0_0_1"/>
<proteinExistence type="predicted"/>
<organism evidence="1 2">
    <name type="scientific">Vitis vinifera</name>
    <name type="common">Grape</name>
    <dbReference type="NCBI Taxonomy" id="29760"/>
    <lineage>
        <taxon>Eukaryota</taxon>
        <taxon>Viridiplantae</taxon>
        <taxon>Streptophyta</taxon>
        <taxon>Embryophyta</taxon>
        <taxon>Tracheophyta</taxon>
        <taxon>Spermatophyta</taxon>
        <taxon>Magnoliopsida</taxon>
        <taxon>eudicotyledons</taxon>
        <taxon>Gunneridae</taxon>
        <taxon>Pentapetalae</taxon>
        <taxon>rosids</taxon>
        <taxon>Vitales</taxon>
        <taxon>Vitaceae</taxon>
        <taxon>Viteae</taxon>
        <taxon>Vitis</taxon>
    </lineage>
</organism>
<evidence type="ECO:0000313" key="2">
    <source>
        <dbReference type="Proteomes" id="UP000009183"/>
    </source>
</evidence>
<dbReference type="EMBL" id="FN595754">
    <property type="protein sequence ID" value="CBI27611.3"/>
    <property type="molecule type" value="Genomic_DNA"/>
</dbReference>
<dbReference type="Proteomes" id="UP000009183">
    <property type="component" value="Chromosome 1"/>
</dbReference>
<dbReference type="AlphaFoldDB" id="D7TAT8"/>
<sequence>MMVALHLIYNLGSQVPSQHHETLPHLLKSP</sequence>
<dbReference type="InParanoid" id="D7TAT8"/>
<dbReference type="PaxDb" id="29760-VIT_01s0010g03150.t01"/>
<protein>
    <submittedName>
        <fullName evidence="1">Uncharacterized protein</fullName>
    </submittedName>
</protein>
<reference evidence="2" key="1">
    <citation type="journal article" date="2007" name="Nature">
        <title>The grapevine genome sequence suggests ancestral hexaploidization in major angiosperm phyla.</title>
        <authorList>
            <consortium name="The French-Italian Public Consortium for Grapevine Genome Characterization."/>
            <person name="Jaillon O."/>
            <person name="Aury J.-M."/>
            <person name="Noel B."/>
            <person name="Policriti A."/>
            <person name="Clepet C."/>
            <person name="Casagrande A."/>
            <person name="Choisne N."/>
            <person name="Aubourg S."/>
            <person name="Vitulo N."/>
            <person name="Jubin C."/>
            <person name="Vezzi A."/>
            <person name="Legeai F."/>
            <person name="Hugueney P."/>
            <person name="Dasilva C."/>
            <person name="Horner D."/>
            <person name="Mica E."/>
            <person name="Jublot D."/>
            <person name="Poulain J."/>
            <person name="Bruyere C."/>
            <person name="Billault A."/>
            <person name="Segurens B."/>
            <person name="Gouyvenoux M."/>
            <person name="Ugarte E."/>
            <person name="Cattonaro F."/>
            <person name="Anthouard V."/>
            <person name="Vico V."/>
            <person name="Del Fabbro C."/>
            <person name="Alaux M."/>
            <person name="Di Gaspero G."/>
            <person name="Dumas V."/>
            <person name="Felice N."/>
            <person name="Paillard S."/>
            <person name="Juman I."/>
            <person name="Moroldo M."/>
            <person name="Scalabrin S."/>
            <person name="Canaguier A."/>
            <person name="Le Clainche I."/>
            <person name="Malacrida G."/>
            <person name="Durand E."/>
            <person name="Pesole G."/>
            <person name="Laucou V."/>
            <person name="Chatelet P."/>
            <person name="Merdinoglu D."/>
            <person name="Delledonne M."/>
            <person name="Pezzotti M."/>
            <person name="Lecharny A."/>
            <person name="Scarpelli C."/>
            <person name="Artiguenave F."/>
            <person name="Pe M.E."/>
            <person name="Valle G."/>
            <person name="Morgante M."/>
            <person name="Caboche M."/>
            <person name="Adam-Blondon A.-F."/>
            <person name="Weissenbach J."/>
            <person name="Quetier F."/>
            <person name="Wincker P."/>
        </authorList>
    </citation>
    <scope>NUCLEOTIDE SEQUENCE [LARGE SCALE GENOMIC DNA]</scope>
    <source>
        <strain evidence="2">cv. Pinot noir / PN40024</strain>
    </source>
</reference>
<keyword evidence="2" id="KW-1185">Reference proteome</keyword>
<gene>
    <name evidence="1" type="ordered locus">VIT_01s0010g03150</name>
</gene>
<name>D7TAT8_VITVI</name>
<accession>D7TAT8</accession>